<feature type="domain" description="GH18" evidence="4">
    <location>
        <begin position="29"/>
        <end position="339"/>
    </location>
</feature>
<evidence type="ECO:0000256" key="1">
    <source>
        <dbReference type="ARBA" id="ARBA00022801"/>
    </source>
</evidence>
<keyword evidence="3" id="KW-0732">Signal</keyword>
<dbReference type="GO" id="GO:0005576">
    <property type="term" value="C:extracellular region"/>
    <property type="evidence" value="ECO:0007669"/>
    <property type="project" value="TreeGrafter"/>
</dbReference>
<dbReference type="GeneID" id="63797836"/>
<dbReference type="Gene3D" id="3.20.20.80">
    <property type="entry name" value="Glycosidases"/>
    <property type="match status" value="1"/>
</dbReference>
<dbReference type="InterPro" id="IPR050542">
    <property type="entry name" value="Glycosyl_Hydrlase18_Chitinase"/>
</dbReference>
<protein>
    <recommendedName>
        <fullName evidence="4">GH18 domain-containing protein</fullName>
    </recommendedName>
</protein>
<dbReference type="GO" id="GO:0005975">
    <property type="term" value="P:carbohydrate metabolic process"/>
    <property type="evidence" value="ECO:0007669"/>
    <property type="project" value="InterPro"/>
</dbReference>
<dbReference type="Pfam" id="PF00704">
    <property type="entry name" value="Glyco_hydro_18"/>
    <property type="match status" value="1"/>
</dbReference>
<evidence type="ECO:0000256" key="2">
    <source>
        <dbReference type="ARBA" id="ARBA00023295"/>
    </source>
</evidence>
<sequence>MHFSTVVSGASLLAFATASSLSSRQDTSAETVVYWGQNSNENADLSAYCSSTAGIDVIILAFLYEFGNGIDIPSGVIGEECYISTTGEAQLCDDVASAIATCQAAGVKVLLSLGGATSSYSLQSQAEAESIGQYLWESYGNSGNTTVPRPFGNVFVNGWDFDIEVNDGSSQYYQYMISTLRSNFASDPKNTYYITGAPQCPLPEPNMSIIIGNSTFDKLWVQWYNNNNGLDNIPYESCSLGFNGNAPFNYLEWVDYLAATPSAGAKLYIGAPASTLASNGNSAGAIYYITPDEMATLVSETEGNSTFGGVMLWSAGYSDSNVINGCTYAQEVHSILTKGAVC</sequence>
<dbReference type="Proteomes" id="UP000249363">
    <property type="component" value="Unassembled WGS sequence"/>
</dbReference>
<dbReference type="GO" id="GO:0004568">
    <property type="term" value="F:chitinase activity"/>
    <property type="evidence" value="ECO:0007669"/>
    <property type="project" value="TreeGrafter"/>
</dbReference>
<dbReference type="STRING" id="1196081.A0A364L9W6"/>
<gene>
    <name evidence="5" type="ORF">BHQ10_008622</name>
</gene>
<name>A0A364L9W6_TALAM</name>
<feature type="chain" id="PRO_5017000335" description="GH18 domain-containing protein" evidence="3">
    <location>
        <begin position="19"/>
        <end position="342"/>
    </location>
</feature>
<evidence type="ECO:0000259" key="4">
    <source>
        <dbReference type="PROSITE" id="PS51910"/>
    </source>
</evidence>
<comment type="caution">
    <text evidence="5">The sequence shown here is derived from an EMBL/GenBank/DDBJ whole genome shotgun (WGS) entry which is preliminary data.</text>
</comment>
<evidence type="ECO:0000313" key="5">
    <source>
        <dbReference type="EMBL" id="RAO72610.1"/>
    </source>
</evidence>
<reference evidence="5 6" key="1">
    <citation type="journal article" date="2017" name="Biotechnol. Biofuels">
        <title>Differential beta-glucosidase expression as a function of carbon source availability in Talaromyces amestolkiae: a genomic and proteomic approach.</title>
        <authorList>
            <person name="de Eugenio L.I."/>
            <person name="Mendez-Liter J.A."/>
            <person name="Nieto-Dominguez M."/>
            <person name="Alonso L."/>
            <person name="Gil-Munoz J."/>
            <person name="Barriuso J."/>
            <person name="Prieto A."/>
            <person name="Martinez M.J."/>
        </authorList>
    </citation>
    <scope>NUCLEOTIDE SEQUENCE [LARGE SCALE GENOMIC DNA]</scope>
    <source>
        <strain evidence="5 6">CIB</strain>
    </source>
</reference>
<feature type="signal peptide" evidence="3">
    <location>
        <begin position="1"/>
        <end position="18"/>
    </location>
</feature>
<organism evidence="5 6">
    <name type="scientific">Talaromyces amestolkiae</name>
    <dbReference type="NCBI Taxonomy" id="1196081"/>
    <lineage>
        <taxon>Eukaryota</taxon>
        <taxon>Fungi</taxon>
        <taxon>Dikarya</taxon>
        <taxon>Ascomycota</taxon>
        <taxon>Pezizomycotina</taxon>
        <taxon>Eurotiomycetes</taxon>
        <taxon>Eurotiomycetidae</taxon>
        <taxon>Eurotiales</taxon>
        <taxon>Trichocomaceae</taxon>
        <taxon>Talaromyces</taxon>
        <taxon>Talaromyces sect. Talaromyces</taxon>
    </lineage>
</organism>
<keyword evidence="1" id="KW-0378">Hydrolase</keyword>
<dbReference type="InterPro" id="IPR001223">
    <property type="entry name" value="Glyco_hydro18_cat"/>
</dbReference>
<dbReference type="RefSeq" id="XP_040737124.1">
    <property type="nucleotide sequence ID" value="XM_040881448.1"/>
</dbReference>
<dbReference type="OrthoDB" id="6020543at2759"/>
<evidence type="ECO:0000256" key="3">
    <source>
        <dbReference type="SAM" id="SignalP"/>
    </source>
</evidence>
<accession>A0A364L9W6</accession>
<dbReference type="PANTHER" id="PTHR45708">
    <property type="entry name" value="ENDOCHITINASE"/>
    <property type="match status" value="1"/>
</dbReference>
<dbReference type="InterPro" id="IPR017853">
    <property type="entry name" value="GH"/>
</dbReference>
<proteinExistence type="predicted"/>
<dbReference type="EMBL" id="MIKG01000020">
    <property type="protein sequence ID" value="RAO72610.1"/>
    <property type="molecule type" value="Genomic_DNA"/>
</dbReference>
<dbReference type="SUPFAM" id="SSF51445">
    <property type="entry name" value="(Trans)glycosidases"/>
    <property type="match status" value="1"/>
</dbReference>
<keyword evidence="2" id="KW-0326">Glycosidase</keyword>
<dbReference type="PANTHER" id="PTHR45708:SF49">
    <property type="entry name" value="ENDOCHITINASE"/>
    <property type="match status" value="1"/>
</dbReference>
<dbReference type="PROSITE" id="PS51910">
    <property type="entry name" value="GH18_2"/>
    <property type="match status" value="1"/>
</dbReference>
<dbReference type="AlphaFoldDB" id="A0A364L9W6"/>
<evidence type="ECO:0000313" key="6">
    <source>
        <dbReference type="Proteomes" id="UP000249363"/>
    </source>
</evidence>
<keyword evidence="6" id="KW-1185">Reference proteome</keyword>